<dbReference type="Pfam" id="PF00753">
    <property type="entry name" value="Lactamase_B"/>
    <property type="match status" value="1"/>
</dbReference>
<dbReference type="InterPro" id="IPR001279">
    <property type="entry name" value="Metallo-B-lactamas"/>
</dbReference>
<accession>A0A562QSR9</accession>
<reference evidence="6 7" key="1">
    <citation type="journal article" date="2015" name="Stand. Genomic Sci.">
        <title>Genomic Encyclopedia of Bacterial and Archaeal Type Strains, Phase III: the genomes of soil and plant-associated and newly described type strains.</title>
        <authorList>
            <person name="Whitman W.B."/>
            <person name="Woyke T."/>
            <person name="Klenk H.P."/>
            <person name="Zhou Y."/>
            <person name="Lilburn T.G."/>
            <person name="Beck B.J."/>
            <person name="De Vos P."/>
            <person name="Vandamme P."/>
            <person name="Eisen J.A."/>
            <person name="Garrity G."/>
            <person name="Hugenholtz P."/>
            <person name="Kyrpides N.C."/>
        </authorList>
    </citation>
    <scope>NUCLEOTIDE SEQUENCE [LARGE SCALE GENOMIC DNA]</scope>
    <source>
        <strain evidence="6 7">CGMCC 1.10116</strain>
    </source>
</reference>
<feature type="domain" description="Metallo-beta-lactamase" evidence="5">
    <location>
        <begin position="12"/>
        <end position="192"/>
    </location>
</feature>
<evidence type="ECO:0000256" key="3">
    <source>
        <dbReference type="ARBA" id="ARBA00022801"/>
    </source>
</evidence>
<dbReference type="SUPFAM" id="SSF56281">
    <property type="entry name" value="Metallo-hydrolase/oxidoreductase"/>
    <property type="match status" value="1"/>
</dbReference>
<evidence type="ECO:0000313" key="7">
    <source>
        <dbReference type="Proteomes" id="UP000315711"/>
    </source>
</evidence>
<dbReference type="PANTHER" id="PTHR46233:SF3">
    <property type="entry name" value="HYDROXYACYLGLUTATHIONE HYDROLASE GLOC"/>
    <property type="match status" value="1"/>
</dbReference>
<evidence type="ECO:0000256" key="4">
    <source>
        <dbReference type="ARBA" id="ARBA00022833"/>
    </source>
</evidence>
<dbReference type="PANTHER" id="PTHR46233">
    <property type="entry name" value="HYDROXYACYLGLUTATHIONE HYDROLASE GLOC"/>
    <property type="match status" value="1"/>
</dbReference>
<dbReference type="InterPro" id="IPR036866">
    <property type="entry name" value="RibonucZ/Hydroxyglut_hydro"/>
</dbReference>
<dbReference type="GO" id="GO:0016787">
    <property type="term" value="F:hydrolase activity"/>
    <property type="evidence" value="ECO:0007669"/>
    <property type="project" value="UniProtKB-KW"/>
</dbReference>
<dbReference type="AlphaFoldDB" id="A0A562QSR9"/>
<dbReference type="InterPro" id="IPR051453">
    <property type="entry name" value="MBL_Glyoxalase_II"/>
</dbReference>
<protein>
    <submittedName>
        <fullName evidence="6">Glyoxylase-like metal-dependent hydrolase (Beta-lactamase superfamily II)</fullName>
    </submittedName>
</protein>
<dbReference type="Gene3D" id="3.60.15.10">
    <property type="entry name" value="Ribonuclease Z/Hydroxyacylglutathione hydrolase-like"/>
    <property type="match status" value="1"/>
</dbReference>
<dbReference type="EMBL" id="VLKZ01000002">
    <property type="protein sequence ID" value="TWI59230.1"/>
    <property type="molecule type" value="Genomic_DNA"/>
</dbReference>
<evidence type="ECO:0000313" key="6">
    <source>
        <dbReference type="EMBL" id="TWI59230.1"/>
    </source>
</evidence>
<dbReference type="GO" id="GO:0046872">
    <property type="term" value="F:metal ion binding"/>
    <property type="evidence" value="ECO:0007669"/>
    <property type="project" value="UniProtKB-KW"/>
</dbReference>
<dbReference type="RefSeq" id="WP_144449302.1">
    <property type="nucleotide sequence ID" value="NZ_VLKZ01000002.1"/>
</dbReference>
<comment type="cofactor">
    <cofactor evidence="1">
        <name>Zn(2+)</name>
        <dbReference type="ChEBI" id="CHEBI:29105"/>
    </cofactor>
</comment>
<keyword evidence="7" id="KW-1185">Reference proteome</keyword>
<proteinExistence type="predicted"/>
<dbReference type="CDD" id="cd06262">
    <property type="entry name" value="metallo-hydrolase-like_MBL-fold"/>
    <property type="match status" value="1"/>
</dbReference>
<evidence type="ECO:0000256" key="2">
    <source>
        <dbReference type="ARBA" id="ARBA00022723"/>
    </source>
</evidence>
<keyword evidence="4" id="KW-0862">Zinc</keyword>
<name>A0A562QSR9_9BACI</name>
<evidence type="ECO:0000256" key="1">
    <source>
        <dbReference type="ARBA" id="ARBA00001947"/>
    </source>
</evidence>
<sequence>MEWIQLPLGPLQTNAYIVYNNEGSCLIIDPGEEKNKIIQFVQKKRLQPKAILLTHAHFDHIGAVDPIREEYSIPVYLHQAEKKWLPNPSLNGSAIFEGVQPIIVKHADQLFTKEGELSIEGFQFYLLETPGHSPGSVSFYFEEDGFIIVGDTLFEGGIGRTDLKGGQEQQLLKSIHNKLLTLPNDTYVLPGHDGVTTIGKETDHNPFLHVRK</sequence>
<keyword evidence="3 6" id="KW-0378">Hydrolase</keyword>
<comment type="caution">
    <text evidence="6">The sequence shown here is derived from an EMBL/GenBank/DDBJ whole genome shotgun (WGS) entry which is preliminary data.</text>
</comment>
<dbReference type="SMART" id="SM00849">
    <property type="entry name" value="Lactamase_B"/>
    <property type="match status" value="1"/>
</dbReference>
<gene>
    <name evidence="6" type="ORF">IQ10_00944</name>
</gene>
<dbReference type="Proteomes" id="UP000315711">
    <property type="component" value="Unassembled WGS sequence"/>
</dbReference>
<organism evidence="6 7">
    <name type="scientific">Halalkalibacter nanhaiisediminis</name>
    <dbReference type="NCBI Taxonomy" id="688079"/>
    <lineage>
        <taxon>Bacteria</taxon>
        <taxon>Bacillati</taxon>
        <taxon>Bacillota</taxon>
        <taxon>Bacilli</taxon>
        <taxon>Bacillales</taxon>
        <taxon>Bacillaceae</taxon>
        <taxon>Halalkalibacter</taxon>
    </lineage>
</organism>
<dbReference type="OrthoDB" id="9802248at2"/>
<evidence type="ECO:0000259" key="5">
    <source>
        <dbReference type="SMART" id="SM00849"/>
    </source>
</evidence>
<keyword evidence="2" id="KW-0479">Metal-binding</keyword>